<organism evidence="2 3">
    <name type="scientific">Oceanobacillus longus</name>
    <dbReference type="NCBI Taxonomy" id="930120"/>
    <lineage>
        <taxon>Bacteria</taxon>
        <taxon>Bacillati</taxon>
        <taxon>Bacillota</taxon>
        <taxon>Bacilli</taxon>
        <taxon>Bacillales</taxon>
        <taxon>Bacillaceae</taxon>
        <taxon>Oceanobacillus</taxon>
    </lineage>
</organism>
<dbReference type="Gene3D" id="3.30.420.40">
    <property type="match status" value="2"/>
</dbReference>
<keyword evidence="2" id="KW-0418">Kinase</keyword>
<evidence type="ECO:0000313" key="3">
    <source>
        <dbReference type="Proteomes" id="UP001595772"/>
    </source>
</evidence>
<dbReference type="PANTHER" id="PTHR43190">
    <property type="entry name" value="N-ACETYL-D-GLUCOSAMINE KINASE"/>
    <property type="match status" value="1"/>
</dbReference>
<gene>
    <name evidence="2" type="ORF">ACFOUV_08900</name>
</gene>
<reference evidence="3" key="1">
    <citation type="journal article" date="2019" name="Int. J. Syst. Evol. Microbiol.">
        <title>The Global Catalogue of Microorganisms (GCM) 10K type strain sequencing project: providing services to taxonomists for standard genome sequencing and annotation.</title>
        <authorList>
            <consortium name="The Broad Institute Genomics Platform"/>
            <consortium name="The Broad Institute Genome Sequencing Center for Infectious Disease"/>
            <person name="Wu L."/>
            <person name="Ma J."/>
        </authorList>
    </citation>
    <scope>NUCLEOTIDE SEQUENCE [LARGE SCALE GENOMIC DNA]</scope>
    <source>
        <strain evidence="3">IBRC-M 10703</strain>
    </source>
</reference>
<sequence length="321" mass="34696">MGFVLGIDGGGTKTVAAIADRNGDILAQTRTGSTNPNATSKQELEKIFRGLFSVLEEQLPDSFQKITHLFAGIAGAGNKANQIFLKEMIKRFVPATTSVVVEPDTINALYSGTYGKPGIVQISGTGSITYGIDSSLKHARVGGWGYLLGDEGSGYDIGRQGMMAVLKAYDGRGIDTDMSQKMFTFFKVDNGQDLIQKIYTSPRPKNEISALSKIVIQSYHKQDPVAEGIIANVIEEITCSIETLYKKLFSEHDKVRVVLCGGVFSEKTISELIKKSLSKNPHTTVVLPDMPPVGGSIIGAYVLQGELPTKEMIKNIKGTIQ</sequence>
<keyword evidence="2" id="KW-0808">Transferase</keyword>
<protein>
    <submittedName>
        <fullName evidence="2">N-acetylglucosamine kinase</fullName>
    </submittedName>
</protein>
<dbReference type="InterPro" id="IPR002731">
    <property type="entry name" value="ATPase_BadF"/>
</dbReference>
<name>A0ABV8GW44_9BACI</name>
<dbReference type="GO" id="GO:0016301">
    <property type="term" value="F:kinase activity"/>
    <property type="evidence" value="ECO:0007669"/>
    <property type="project" value="UniProtKB-KW"/>
</dbReference>
<accession>A0ABV8GW44</accession>
<dbReference type="PANTHER" id="PTHR43190:SF3">
    <property type="entry name" value="N-ACETYL-D-GLUCOSAMINE KINASE"/>
    <property type="match status" value="1"/>
</dbReference>
<dbReference type="InterPro" id="IPR043129">
    <property type="entry name" value="ATPase_NBD"/>
</dbReference>
<evidence type="ECO:0000313" key="2">
    <source>
        <dbReference type="EMBL" id="MFC4023910.1"/>
    </source>
</evidence>
<dbReference type="SUPFAM" id="SSF53067">
    <property type="entry name" value="Actin-like ATPase domain"/>
    <property type="match status" value="2"/>
</dbReference>
<comment type="caution">
    <text evidence="2">The sequence shown here is derived from an EMBL/GenBank/DDBJ whole genome shotgun (WGS) entry which is preliminary data.</text>
</comment>
<feature type="domain" description="ATPase BadF/BadG/BcrA/BcrD type" evidence="1">
    <location>
        <begin position="5"/>
        <end position="288"/>
    </location>
</feature>
<dbReference type="CDD" id="cd24007">
    <property type="entry name" value="ASKHA_NBD_eukNAGK-like"/>
    <property type="match status" value="1"/>
</dbReference>
<evidence type="ECO:0000259" key="1">
    <source>
        <dbReference type="Pfam" id="PF01869"/>
    </source>
</evidence>
<dbReference type="RefSeq" id="WP_379496406.1">
    <property type="nucleotide sequence ID" value="NZ_JBHSAO010000006.1"/>
</dbReference>
<proteinExistence type="predicted"/>
<dbReference type="InterPro" id="IPR052519">
    <property type="entry name" value="Euk-type_GlcNAc_Kinase"/>
</dbReference>
<dbReference type="Pfam" id="PF01869">
    <property type="entry name" value="BcrAD_BadFG"/>
    <property type="match status" value="1"/>
</dbReference>
<dbReference type="Proteomes" id="UP001595772">
    <property type="component" value="Unassembled WGS sequence"/>
</dbReference>
<dbReference type="EMBL" id="JBHSAO010000006">
    <property type="protein sequence ID" value="MFC4023910.1"/>
    <property type="molecule type" value="Genomic_DNA"/>
</dbReference>
<keyword evidence="3" id="KW-1185">Reference proteome</keyword>